<feature type="compositionally biased region" description="Low complexity" evidence="8">
    <location>
        <begin position="1"/>
        <end position="17"/>
    </location>
</feature>
<feature type="compositionally biased region" description="Low complexity" evidence="8">
    <location>
        <begin position="597"/>
        <end position="611"/>
    </location>
</feature>
<dbReference type="InterPro" id="IPR013783">
    <property type="entry name" value="Ig-like_fold"/>
</dbReference>
<comment type="similarity">
    <text evidence="3">Belongs to the glycosyltransferase 1 family. Bacterial/plant glycogen synthase subfamily.</text>
</comment>
<keyword evidence="5" id="KW-0328">Glycosyltransferase</keyword>
<name>A0ABP1FT84_9CHLO</name>
<evidence type="ECO:0000256" key="8">
    <source>
        <dbReference type="SAM" id="MobiDB-lite"/>
    </source>
</evidence>
<protein>
    <recommendedName>
        <fullName evidence="4">starch synthase</fullName>
        <ecNumber evidence="4">2.4.1.21</ecNumber>
    </recommendedName>
</protein>
<feature type="compositionally biased region" description="Basic and acidic residues" evidence="8">
    <location>
        <begin position="374"/>
        <end position="401"/>
    </location>
</feature>
<feature type="compositionally biased region" description="Polar residues" evidence="8">
    <location>
        <begin position="233"/>
        <end position="245"/>
    </location>
</feature>
<keyword evidence="6" id="KW-0808">Transferase</keyword>
<evidence type="ECO:0000256" key="5">
    <source>
        <dbReference type="ARBA" id="ARBA00022676"/>
    </source>
</evidence>
<dbReference type="PANTHER" id="PTHR46083">
    <property type="match status" value="1"/>
</dbReference>
<dbReference type="Pfam" id="PF08323">
    <property type="entry name" value="Glyco_transf_5"/>
    <property type="match status" value="1"/>
</dbReference>
<comment type="catalytic activity">
    <reaction evidence="1">
        <text>[(1-&gt;4)-alpha-D-glucosyl](n) + ADP-alpha-D-glucose = [(1-&gt;4)-alpha-D-glucosyl](n+1) + ADP + H(+)</text>
        <dbReference type="Rhea" id="RHEA:18189"/>
        <dbReference type="Rhea" id="RHEA-COMP:9584"/>
        <dbReference type="Rhea" id="RHEA-COMP:9587"/>
        <dbReference type="ChEBI" id="CHEBI:15378"/>
        <dbReference type="ChEBI" id="CHEBI:15444"/>
        <dbReference type="ChEBI" id="CHEBI:57498"/>
        <dbReference type="ChEBI" id="CHEBI:456216"/>
        <dbReference type="EC" id="2.4.1.21"/>
    </reaction>
</comment>
<dbReference type="PANTHER" id="PTHR46083:SF5">
    <property type="entry name" value="STARCH SYNTHASE 3, CHLOROPLASTIC_AMYLOPLASTIC"/>
    <property type="match status" value="1"/>
</dbReference>
<feature type="compositionally biased region" description="Polar residues" evidence="8">
    <location>
        <begin position="559"/>
        <end position="574"/>
    </location>
</feature>
<feature type="region of interest" description="Disordered" evidence="8">
    <location>
        <begin position="930"/>
        <end position="957"/>
    </location>
</feature>
<dbReference type="Gene3D" id="3.40.50.2000">
    <property type="entry name" value="Glycogen Phosphorylase B"/>
    <property type="match status" value="2"/>
</dbReference>
<feature type="compositionally biased region" description="Basic and acidic residues" evidence="8">
    <location>
        <begin position="745"/>
        <end position="774"/>
    </location>
</feature>
<dbReference type="InterPro" id="IPR005085">
    <property type="entry name" value="CBM25"/>
</dbReference>
<dbReference type="EC" id="2.4.1.21" evidence="4"/>
<accession>A0ABP1FT84</accession>
<dbReference type="SUPFAM" id="SSF53756">
    <property type="entry name" value="UDP-Glycosyltransferase/glycogen phosphorylase"/>
    <property type="match status" value="1"/>
</dbReference>
<gene>
    <name evidence="10" type="primary">g4346</name>
    <name evidence="10" type="ORF">VP750_LOCUS3708</name>
</gene>
<evidence type="ECO:0000313" key="11">
    <source>
        <dbReference type="Proteomes" id="UP001497392"/>
    </source>
</evidence>
<dbReference type="EMBL" id="CAXHTA020000006">
    <property type="protein sequence ID" value="CAL5222049.1"/>
    <property type="molecule type" value="Genomic_DNA"/>
</dbReference>
<feature type="compositionally biased region" description="Basic and acidic residues" evidence="8">
    <location>
        <begin position="476"/>
        <end position="485"/>
    </location>
</feature>
<feature type="region of interest" description="Disordered" evidence="8">
    <location>
        <begin position="202"/>
        <end position="611"/>
    </location>
</feature>
<feature type="domain" description="Carbohydrate binding module family 25" evidence="9">
    <location>
        <begin position="633"/>
        <end position="726"/>
    </location>
</feature>
<proteinExistence type="inferred from homology"/>
<feature type="compositionally biased region" description="Low complexity" evidence="8">
    <location>
        <begin position="206"/>
        <end position="232"/>
    </location>
</feature>
<feature type="region of interest" description="Disordered" evidence="8">
    <location>
        <begin position="745"/>
        <end position="778"/>
    </location>
</feature>
<feature type="compositionally biased region" description="Basic and acidic residues" evidence="8">
    <location>
        <begin position="253"/>
        <end position="262"/>
    </location>
</feature>
<reference evidence="10 11" key="1">
    <citation type="submission" date="2024-06" db="EMBL/GenBank/DDBJ databases">
        <authorList>
            <person name="Kraege A."/>
            <person name="Thomma B."/>
        </authorList>
    </citation>
    <scope>NUCLEOTIDE SEQUENCE [LARGE SCALE GENOMIC DNA]</scope>
</reference>
<evidence type="ECO:0000256" key="4">
    <source>
        <dbReference type="ARBA" id="ARBA00012588"/>
    </source>
</evidence>
<keyword evidence="11" id="KW-1185">Reference proteome</keyword>
<evidence type="ECO:0000259" key="9">
    <source>
        <dbReference type="SMART" id="SM01066"/>
    </source>
</evidence>
<dbReference type="CDD" id="cd03791">
    <property type="entry name" value="GT5_Glycogen_synthase_DULL1-like"/>
    <property type="match status" value="1"/>
</dbReference>
<dbReference type="Pfam" id="PF16760">
    <property type="entry name" value="CBM53"/>
    <property type="match status" value="3"/>
</dbReference>
<feature type="region of interest" description="Disordered" evidence="8">
    <location>
        <begin position="1"/>
        <end position="23"/>
    </location>
</feature>
<keyword evidence="7" id="KW-0750">Starch biosynthesis</keyword>
<feature type="compositionally biased region" description="Basic and acidic residues" evidence="8">
    <location>
        <begin position="323"/>
        <end position="336"/>
    </location>
</feature>
<evidence type="ECO:0000256" key="1">
    <source>
        <dbReference type="ARBA" id="ARBA00001478"/>
    </source>
</evidence>
<feature type="compositionally biased region" description="Basic and acidic residues" evidence="8">
    <location>
        <begin position="577"/>
        <end position="590"/>
    </location>
</feature>
<organism evidence="10 11">
    <name type="scientific">Coccomyxa viridis</name>
    <dbReference type="NCBI Taxonomy" id="1274662"/>
    <lineage>
        <taxon>Eukaryota</taxon>
        <taxon>Viridiplantae</taxon>
        <taxon>Chlorophyta</taxon>
        <taxon>core chlorophytes</taxon>
        <taxon>Trebouxiophyceae</taxon>
        <taxon>Trebouxiophyceae incertae sedis</taxon>
        <taxon>Coccomyxaceae</taxon>
        <taxon>Coccomyxa</taxon>
    </lineage>
</organism>
<evidence type="ECO:0000256" key="2">
    <source>
        <dbReference type="ARBA" id="ARBA00004727"/>
    </source>
</evidence>
<dbReference type="SMART" id="SM01066">
    <property type="entry name" value="CBM_25"/>
    <property type="match status" value="2"/>
</dbReference>
<dbReference type="Proteomes" id="UP001497392">
    <property type="component" value="Unassembled WGS sequence"/>
</dbReference>
<feature type="region of interest" description="Disordered" evidence="8">
    <location>
        <begin position="44"/>
        <end position="70"/>
    </location>
</feature>
<feature type="compositionally biased region" description="Polar residues" evidence="8">
    <location>
        <begin position="55"/>
        <end position="65"/>
    </location>
</feature>
<sequence>MELGSASAACASPSSSAIRGPLAKKRIQKYQRKWFRVGSLKSQHYTTQRREENRTSCTSEVTDGSTGDDEVARLREENEKLRALVVAALDNVSEESRESFFERHAQLRAQAEAAGEQLPKITREGVLAIAHEAVQDAEAQPAAETPEAEQPALQESAPAEDTDKKGWQLSPEGDAAILHGDDDTVTFSFGALVDEIKNNLSPQAFRSNGSRSRAGSSAGLAARPGAAQLPRGSLSTAGKGSSIQRSRCRMHAVPKDQAEAESPRGSMSQSNTAIAEEPENGRVSCHTETSGEPETKEELVDSEYGGGQDTEPLRPSSTGLEEIAERGREQLEERQSPAETSSEPETKEELVDSEYGGGQDTEPLRPASTGLEEIAERGKVQLEERQPPAETSGKPETKEELVDSEYGGGQDTEPLRPLSTGLEEIAQKGQEQPVHHNMPAEPESAAGEKEELVDSEYGGGQDTEPLRPSSTGLDKIAQKGREQLAEHNMPAEPDSAVGEKEDLLDSEYGAGQDTEPLRPSTTGIEEVAKKGRQQRAGRDTPAEPDSATGTKEVLHSESGAGQDTEPLTPSSSGLRSVAEHGREEHKERRGAAVGNTASGSSEASQSASASAAELVKGREQWLYFVHPEQPVAGQRATIYFNNNVSDILREKVRRQVHVKFNNWELEDEVGAWFEMDKADAPHDEGADWWQVEVSVPEDAFEMNYIFTDGEGATDNNQGKNYMTVVESSMTPEAWEEKAIDRQIAAEKKRKAEEREARARQQQERRAAEDAEDRAAAQQRATELRSAVAYHREGAVSSLERERKLTWFTEPKQPVPGHKVKLLYNAQSGSLAYMTPLPSPPTLVLGYNGWIDTQDIVMSEARGVQPAGDWFAAEVDVPQDVAVLNFVVQYYEHYDNNYGVDFKAAVEVDSEGSSLDDFEARKAEEIYQSLQQRRQQQRDQWERRERRRVETRATAKAKAQEVLRRQMRHVLYTEPSAPQAGQEMTVYYNPSNTDLTGSPEVYITGGFNRWTHKKKFGPLKMTPPTGEGSHFSATVKVPRSAHAVDFVLSNVAEGEGVYDNRGGLDYHLPVEGSELEPPGLHVVHVAVEMAPICKVGGLGDVVTALGRAVQDEGHMVEVILPRYDFFLQSPLLGATQLEAEFDWGGTHVWVSTCVVQGLRCFFIEPANGFFAVDSVYGRSDDAKRFDFFNKAALEFLLQTGRQPDILHCHDWSTAILAETYWKEYHHYGLWRPKVVFTIHNAEYGLQRIGSAAYYSQRFTTVSPSYAHEIGANPAIAAHSGKFMGIRNGIDLDIWDPENDNLLPMPYTASNVAEGKKAARETLRYRLGLTGWGDKPLVGVVTRLTEQKGLHLIKHAAWRTLERGGQFVLLGSAPDPKIQAQFNALAASLGGENAHFAFFYDESLSHLIYAGCDVIAVPSMFEPCGLTQLIAMRYGSVPVVRATGGLRDTVFDVECDKARAAWEMEGSSDFERDNLDATNGFSFEGTDESSLDYALNRALDAYYDDRTWFNSLAARIMRQDWSWNRPALDYVELYWQAMK</sequence>
<feature type="region of interest" description="Disordered" evidence="8">
    <location>
        <begin position="137"/>
        <end position="178"/>
    </location>
</feature>
<comment type="pathway">
    <text evidence="2">Glycan biosynthesis; starch biosynthesis.</text>
</comment>
<dbReference type="Pfam" id="PF00534">
    <property type="entry name" value="Glycos_transf_1"/>
    <property type="match status" value="1"/>
</dbReference>
<evidence type="ECO:0000256" key="3">
    <source>
        <dbReference type="ARBA" id="ARBA00010281"/>
    </source>
</evidence>
<evidence type="ECO:0000256" key="7">
    <source>
        <dbReference type="ARBA" id="ARBA00022922"/>
    </source>
</evidence>
<evidence type="ECO:0000313" key="10">
    <source>
        <dbReference type="EMBL" id="CAL5222049.1"/>
    </source>
</evidence>
<feature type="compositionally biased region" description="Low complexity" evidence="8">
    <location>
        <begin position="137"/>
        <end position="155"/>
    </location>
</feature>
<comment type="caution">
    <text evidence="10">The sequence shown here is derived from an EMBL/GenBank/DDBJ whole genome shotgun (WGS) entry which is preliminary data.</text>
</comment>
<dbReference type="InterPro" id="IPR001296">
    <property type="entry name" value="Glyco_trans_1"/>
</dbReference>
<dbReference type="HAMAP" id="MF_00484">
    <property type="entry name" value="Glycogen_synth"/>
    <property type="match status" value="1"/>
</dbReference>
<dbReference type="Gene3D" id="2.60.40.10">
    <property type="entry name" value="Immunoglobulins"/>
    <property type="match status" value="2"/>
</dbReference>
<feature type="domain" description="Carbohydrate binding module family 25" evidence="9">
    <location>
        <begin position="980"/>
        <end position="1070"/>
    </location>
</feature>
<evidence type="ECO:0000256" key="6">
    <source>
        <dbReference type="ARBA" id="ARBA00022679"/>
    </source>
</evidence>
<dbReference type="InterPro" id="IPR011835">
    <property type="entry name" value="GS/SS"/>
</dbReference>
<dbReference type="InterPro" id="IPR013534">
    <property type="entry name" value="Starch_synth_cat_dom"/>
</dbReference>
<feature type="compositionally biased region" description="Basic and acidic residues" evidence="8">
    <location>
        <begin position="935"/>
        <end position="957"/>
    </location>
</feature>